<dbReference type="SUPFAM" id="SSF53649">
    <property type="entry name" value="Alkaline phosphatase-like"/>
    <property type="match status" value="1"/>
</dbReference>
<dbReference type="EMBL" id="OE843155">
    <property type="protein sequence ID" value="CAD7602398.1"/>
    <property type="molecule type" value="Genomic_DNA"/>
</dbReference>
<accession>A0A7R9PPA5</accession>
<evidence type="ECO:0000313" key="2">
    <source>
        <dbReference type="EMBL" id="CAD7602398.1"/>
    </source>
</evidence>
<dbReference type="InterPro" id="IPR017850">
    <property type="entry name" value="Alkaline_phosphatase_core_sf"/>
</dbReference>
<dbReference type="Gene3D" id="3.40.720.10">
    <property type="entry name" value="Alkaline Phosphatase, subunit A"/>
    <property type="match status" value="1"/>
</dbReference>
<gene>
    <name evidence="2" type="ORF">TGEB3V08_LOCUS8306</name>
</gene>
<dbReference type="AlphaFoldDB" id="A0A7R9PPA5"/>
<feature type="region of interest" description="Disordered" evidence="1">
    <location>
        <begin position="51"/>
        <end position="85"/>
    </location>
</feature>
<proteinExistence type="predicted"/>
<name>A0A7R9PPA5_TIMGE</name>
<feature type="compositionally biased region" description="Basic and acidic residues" evidence="1">
    <location>
        <begin position="62"/>
        <end position="73"/>
    </location>
</feature>
<evidence type="ECO:0000256" key="1">
    <source>
        <dbReference type="SAM" id="MobiDB-lite"/>
    </source>
</evidence>
<reference evidence="2" key="1">
    <citation type="submission" date="2020-11" db="EMBL/GenBank/DDBJ databases">
        <authorList>
            <person name="Tran Van P."/>
        </authorList>
    </citation>
    <scope>NUCLEOTIDE SEQUENCE</scope>
</reference>
<organism evidence="2">
    <name type="scientific">Timema genevievae</name>
    <name type="common">Walking stick</name>
    <dbReference type="NCBI Taxonomy" id="629358"/>
    <lineage>
        <taxon>Eukaryota</taxon>
        <taxon>Metazoa</taxon>
        <taxon>Ecdysozoa</taxon>
        <taxon>Arthropoda</taxon>
        <taxon>Hexapoda</taxon>
        <taxon>Insecta</taxon>
        <taxon>Pterygota</taxon>
        <taxon>Neoptera</taxon>
        <taxon>Polyneoptera</taxon>
        <taxon>Phasmatodea</taxon>
        <taxon>Timematodea</taxon>
        <taxon>Timematoidea</taxon>
        <taxon>Timematidae</taxon>
        <taxon>Timema</taxon>
    </lineage>
</organism>
<protein>
    <submittedName>
        <fullName evidence="2">Uncharacterized protein</fullName>
    </submittedName>
</protein>
<sequence length="173" mass="20768">MQDLLNRTQAKEPLYWYKTLEQYYYRDEWELFDLKKDADELHNLATVPSYQPSLSPHHHPTSHHDSCCRDSHPTSHRNSSCRDQHPTTPPRDFLMFHSDSHCRNFLMFHHDSRCQDFFMFHNDLRCRDILLFHHDSCYRDILLFYCDSRCRNILADLYPTPTHTGLNTTLPSP</sequence>